<accession>A0A511DPS6</accession>
<keyword evidence="2" id="KW-0732">Signal</keyword>
<comment type="caution">
    <text evidence="3">The sequence shown here is derived from an EMBL/GenBank/DDBJ whole genome shotgun (WGS) entry which is preliminary data.</text>
</comment>
<dbReference type="EMBL" id="BJVJ01000114">
    <property type="protein sequence ID" value="GEL26815.1"/>
    <property type="molecule type" value="Genomic_DNA"/>
</dbReference>
<evidence type="ECO:0000313" key="4">
    <source>
        <dbReference type="Proteomes" id="UP000321685"/>
    </source>
</evidence>
<reference evidence="3 4" key="1">
    <citation type="submission" date="2019-07" db="EMBL/GenBank/DDBJ databases">
        <title>Whole genome shotgun sequence of Pseudonocardia sulfidoxydans NBRC 16205.</title>
        <authorList>
            <person name="Hosoyama A."/>
            <person name="Uohara A."/>
            <person name="Ohji S."/>
            <person name="Ichikawa N."/>
        </authorList>
    </citation>
    <scope>NUCLEOTIDE SEQUENCE [LARGE SCALE GENOMIC DNA]</scope>
    <source>
        <strain evidence="3 4">NBRC 16205</strain>
    </source>
</reference>
<organism evidence="3 4">
    <name type="scientific">Pseudonocardia sulfidoxydans NBRC 16205</name>
    <dbReference type="NCBI Taxonomy" id="1223511"/>
    <lineage>
        <taxon>Bacteria</taxon>
        <taxon>Bacillati</taxon>
        <taxon>Actinomycetota</taxon>
        <taxon>Actinomycetes</taxon>
        <taxon>Pseudonocardiales</taxon>
        <taxon>Pseudonocardiaceae</taxon>
        <taxon>Pseudonocardia</taxon>
    </lineage>
</organism>
<dbReference type="RefSeq" id="WP_147115540.1">
    <property type="nucleotide sequence ID" value="NZ_BJVJ01000114.1"/>
</dbReference>
<evidence type="ECO:0000256" key="2">
    <source>
        <dbReference type="SAM" id="SignalP"/>
    </source>
</evidence>
<feature type="chain" id="PRO_5022136724" evidence="2">
    <location>
        <begin position="31"/>
        <end position="111"/>
    </location>
</feature>
<evidence type="ECO:0000313" key="3">
    <source>
        <dbReference type="EMBL" id="GEL26815.1"/>
    </source>
</evidence>
<protein>
    <submittedName>
        <fullName evidence="3">Uncharacterized protein</fullName>
    </submittedName>
</protein>
<dbReference type="AlphaFoldDB" id="A0A511DPS6"/>
<feature type="signal peptide" evidence="2">
    <location>
        <begin position="1"/>
        <end position="30"/>
    </location>
</feature>
<dbReference type="Proteomes" id="UP000321685">
    <property type="component" value="Unassembled WGS sequence"/>
</dbReference>
<gene>
    <name evidence="3" type="ORF">PSU4_57690</name>
</gene>
<feature type="region of interest" description="Disordered" evidence="1">
    <location>
        <begin position="37"/>
        <end position="80"/>
    </location>
</feature>
<name>A0A511DPS6_9PSEU</name>
<feature type="compositionally biased region" description="Pro residues" evidence="1">
    <location>
        <begin position="59"/>
        <end position="69"/>
    </location>
</feature>
<dbReference type="OrthoDB" id="3637822at2"/>
<evidence type="ECO:0000256" key="1">
    <source>
        <dbReference type="SAM" id="MobiDB-lite"/>
    </source>
</evidence>
<keyword evidence="4" id="KW-1185">Reference proteome</keyword>
<sequence>MPLHRTTRVAIGGLLLAAAATIGTAVPALAAPALPLPGGLPGGLPVGTGQSSDLDPDQPEPAPTAPPITPSAEAYRDGDLLNRASDFAPAGLPVAGLVQSVVGATKIIPGR</sequence>
<proteinExistence type="predicted"/>